<feature type="transmembrane region" description="Helical" evidence="6">
    <location>
        <begin position="12"/>
        <end position="31"/>
    </location>
</feature>
<keyword evidence="3 6" id="KW-1133">Transmembrane helix</keyword>
<evidence type="ECO:0000256" key="5">
    <source>
        <dbReference type="ARBA" id="ARBA00038359"/>
    </source>
</evidence>
<keyword evidence="4 6" id="KW-0472">Membrane</keyword>
<keyword evidence="9" id="KW-1185">Reference proteome</keyword>
<feature type="transmembrane region" description="Helical" evidence="6">
    <location>
        <begin position="43"/>
        <end position="63"/>
    </location>
</feature>
<sequence>MEWHDKWTSLFGVTVAMIILPLVVVPLRCYVRITRRASKIDDWLIIAALIFHLGACAVTMWGYEYGLGMPDKDISLENQMKGVQVYGLGRILLFELLECGLGIFASCAPALKPWFSASMTSLTSLLHRLTKWTTLGSHVTASEHKNHHHLQDLEKAEQGEQTLSSRPTSAVTAPPIPRMDLVIPDIEDTVMDTVMDGQDKAWDGYQYPVSSSRPSVVPVIIVSSFRAESGDYTSTWDVARESDHDDGPSRA</sequence>
<dbReference type="OrthoDB" id="3897607at2759"/>
<gene>
    <name evidence="8" type="ORF">AWRI4233_LOCUS953</name>
</gene>
<comment type="similarity">
    <text evidence="5">Belongs to the SAT4 family.</text>
</comment>
<dbReference type="PANTHER" id="PTHR33048:SF47">
    <property type="entry name" value="INTEGRAL MEMBRANE PROTEIN-RELATED"/>
    <property type="match status" value="1"/>
</dbReference>
<evidence type="ECO:0000256" key="1">
    <source>
        <dbReference type="ARBA" id="ARBA00004141"/>
    </source>
</evidence>
<keyword evidence="2 6" id="KW-0812">Transmembrane</keyword>
<evidence type="ECO:0000256" key="2">
    <source>
        <dbReference type="ARBA" id="ARBA00022692"/>
    </source>
</evidence>
<dbReference type="EMBL" id="CAIJEO010000002">
    <property type="protein sequence ID" value="CAD0086574.1"/>
    <property type="molecule type" value="Genomic_DNA"/>
</dbReference>
<evidence type="ECO:0000259" key="7">
    <source>
        <dbReference type="Pfam" id="PF20684"/>
    </source>
</evidence>
<dbReference type="Pfam" id="PF20684">
    <property type="entry name" value="Fung_rhodopsin"/>
    <property type="match status" value="1"/>
</dbReference>
<evidence type="ECO:0000256" key="4">
    <source>
        <dbReference type="ARBA" id="ARBA00023136"/>
    </source>
</evidence>
<reference evidence="8" key="1">
    <citation type="submission" date="2020-06" db="EMBL/GenBank/DDBJ databases">
        <authorList>
            <person name="Onetto C."/>
        </authorList>
    </citation>
    <scope>NUCLEOTIDE SEQUENCE</scope>
</reference>
<dbReference type="GO" id="GO:0016020">
    <property type="term" value="C:membrane"/>
    <property type="evidence" value="ECO:0007669"/>
    <property type="project" value="UniProtKB-SubCell"/>
</dbReference>
<evidence type="ECO:0000256" key="3">
    <source>
        <dbReference type="ARBA" id="ARBA00022989"/>
    </source>
</evidence>
<dbReference type="InterPro" id="IPR049326">
    <property type="entry name" value="Rhodopsin_dom_fungi"/>
</dbReference>
<evidence type="ECO:0000256" key="6">
    <source>
        <dbReference type="SAM" id="Phobius"/>
    </source>
</evidence>
<name>A0A9N8JJM3_9PEZI</name>
<comment type="subcellular location">
    <subcellularLocation>
        <location evidence="1">Membrane</location>
        <topology evidence="1">Multi-pass membrane protein</topology>
    </subcellularLocation>
</comment>
<dbReference type="Proteomes" id="UP000714618">
    <property type="component" value="Unassembled WGS sequence"/>
</dbReference>
<accession>A0A9N8JJM3</accession>
<dbReference type="AlphaFoldDB" id="A0A9N8JJM3"/>
<protein>
    <recommendedName>
        <fullName evidence="7">Rhodopsin domain-containing protein</fullName>
    </recommendedName>
</protein>
<dbReference type="PANTHER" id="PTHR33048">
    <property type="entry name" value="PTH11-LIKE INTEGRAL MEMBRANE PROTEIN (AFU_ORTHOLOGUE AFUA_5G11245)"/>
    <property type="match status" value="1"/>
</dbReference>
<comment type="caution">
    <text evidence="8">The sequence shown here is derived from an EMBL/GenBank/DDBJ whole genome shotgun (WGS) entry which is preliminary data.</text>
</comment>
<dbReference type="InterPro" id="IPR052337">
    <property type="entry name" value="SAT4-like"/>
</dbReference>
<feature type="domain" description="Rhodopsin" evidence="7">
    <location>
        <begin position="27"/>
        <end position="86"/>
    </location>
</feature>
<evidence type="ECO:0000313" key="9">
    <source>
        <dbReference type="Proteomes" id="UP000714618"/>
    </source>
</evidence>
<organism evidence="8 9">
    <name type="scientific">Aureobasidium mustum</name>
    <dbReference type="NCBI Taxonomy" id="2773714"/>
    <lineage>
        <taxon>Eukaryota</taxon>
        <taxon>Fungi</taxon>
        <taxon>Dikarya</taxon>
        <taxon>Ascomycota</taxon>
        <taxon>Pezizomycotina</taxon>
        <taxon>Dothideomycetes</taxon>
        <taxon>Dothideomycetidae</taxon>
        <taxon>Dothideales</taxon>
        <taxon>Saccotheciaceae</taxon>
        <taxon>Aureobasidium</taxon>
    </lineage>
</organism>
<evidence type="ECO:0000313" key="8">
    <source>
        <dbReference type="EMBL" id="CAD0086574.1"/>
    </source>
</evidence>
<proteinExistence type="inferred from homology"/>